<proteinExistence type="inferred from homology"/>
<dbReference type="InterPro" id="IPR000277">
    <property type="entry name" value="Cys/Met-Metab_PyrdxlP-dep_enz"/>
</dbReference>
<keyword evidence="10" id="KW-0456">Lyase</keyword>
<dbReference type="AlphaFoldDB" id="X6PEB5"/>
<comment type="cofactor">
    <cofactor evidence="1 9">
        <name>pyridoxal 5'-phosphate</name>
        <dbReference type="ChEBI" id="CHEBI:597326"/>
    </cofactor>
</comment>
<evidence type="ECO:0000256" key="5">
    <source>
        <dbReference type="ARBA" id="ARBA00022898"/>
    </source>
</evidence>
<keyword evidence="11" id="KW-1185">Reference proteome</keyword>
<evidence type="ECO:0000256" key="1">
    <source>
        <dbReference type="ARBA" id="ARBA00001933"/>
    </source>
</evidence>
<comment type="similarity">
    <text evidence="3 9">Belongs to the trans-sulfuration enzymes family.</text>
</comment>
<keyword evidence="5 8" id="KW-0663">Pyridoxal phosphate</keyword>
<reference evidence="10 11" key="1">
    <citation type="journal article" date="2013" name="Curr. Biol.">
        <title>The Genome of the Foraminiferan Reticulomyxa filosa.</title>
        <authorList>
            <person name="Glockner G."/>
            <person name="Hulsmann N."/>
            <person name="Schleicher M."/>
            <person name="Noegel A.A."/>
            <person name="Eichinger L."/>
            <person name="Gallinger C."/>
            <person name="Pawlowski J."/>
            <person name="Sierra R."/>
            <person name="Euteneuer U."/>
            <person name="Pillet L."/>
            <person name="Moustafa A."/>
            <person name="Platzer M."/>
            <person name="Groth M."/>
            <person name="Szafranski K."/>
            <person name="Schliwa M."/>
        </authorList>
    </citation>
    <scope>NUCLEOTIDE SEQUENCE [LARGE SCALE GENOMIC DNA]</scope>
</reference>
<gene>
    <name evidence="10" type="ORF">RFI_00216</name>
</gene>
<sequence>MKNTNIVGIRAYAQVLSLWCKYIVFLFKDNLIFVEDSLICLCITQIFEMSYKGFGTKTIHSGQEPNPLHGAVMPSIDLSTTFAQASPGKHKGFDYTRAGNPTRDTLEALFAAVENGKYCTCFSSGCGATTTVITSFVKSGEHIVSSDDVYGGTNRLLRKFAEDVCGMKVTLMDLTETNELYKELEQIFKKNKTKLLWLESPTNPMLKVVNISKLCEIARKYNVLTALDNTFATPYLQNPLDLGVDMVVHSVTKYLNGHSDVLSGCVITNSKSIDERLRFFQKSLGAVPSPFDCYMIIRGMKTLHVRMQRHCENALAVAEYLEKHPKVQKVIYPFLKSHPQYALSKKQMRAGGGMVTFFLKGGLPESRQFLENVKLMVCAESLGAVETLVEHPAIMTHASVPPAERQKLGIHDNLIRVSVGIENIEDIIADFDRALGAVGKQNAKL</sequence>
<organism evidence="10 11">
    <name type="scientific">Reticulomyxa filosa</name>
    <dbReference type="NCBI Taxonomy" id="46433"/>
    <lineage>
        <taxon>Eukaryota</taxon>
        <taxon>Sar</taxon>
        <taxon>Rhizaria</taxon>
        <taxon>Retaria</taxon>
        <taxon>Foraminifera</taxon>
        <taxon>Monothalamids</taxon>
        <taxon>Reticulomyxidae</taxon>
        <taxon>Reticulomyxa</taxon>
    </lineage>
</organism>
<accession>X6PEB5</accession>
<dbReference type="GO" id="GO:0004123">
    <property type="term" value="F:cystathionine gamma-lyase activity"/>
    <property type="evidence" value="ECO:0007669"/>
    <property type="project" value="TreeGrafter"/>
</dbReference>
<evidence type="ECO:0000313" key="11">
    <source>
        <dbReference type="Proteomes" id="UP000023152"/>
    </source>
</evidence>
<comment type="pathway">
    <text evidence="2">Amino-acid biosynthesis; L-cysteine biosynthesis; L-cysteine from L-homocysteine and L-serine: step 2/2.</text>
</comment>
<feature type="modified residue" description="N6-(pyridoxal phosphate)lysine" evidence="8">
    <location>
        <position position="253"/>
    </location>
</feature>
<evidence type="ECO:0000256" key="2">
    <source>
        <dbReference type="ARBA" id="ARBA00005038"/>
    </source>
</evidence>
<dbReference type="GO" id="GO:0005737">
    <property type="term" value="C:cytoplasm"/>
    <property type="evidence" value="ECO:0007669"/>
    <property type="project" value="TreeGrafter"/>
</dbReference>
<dbReference type="InterPro" id="IPR015422">
    <property type="entry name" value="PyrdxlP-dep_Trfase_small"/>
</dbReference>
<evidence type="ECO:0000256" key="8">
    <source>
        <dbReference type="PIRSR" id="PIRSR001434-2"/>
    </source>
</evidence>
<comment type="caution">
    <text evidence="10">The sequence shown here is derived from an EMBL/GenBank/DDBJ whole genome shotgun (WGS) entry which is preliminary data.</text>
</comment>
<dbReference type="PIRSF" id="PIRSF001434">
    <property type="entry name" value="CGS"/>
    <property type="match status" value="1"/>
</dbReference>
<dbReference type="InterPro" id="IPR015421">
    <property type="entry name" value="PyrdxlP-dep_Trfase_major"/>
</dbReference>
<dbReference type="GO" id="GO:0019346">
    <property type="term" value="P:transsulfuration"/>
    <property type="evidence" value="ECO:0007669"/>
    <property type="project" value="InterPro"/>
</dbReference>
<dbReference type="Proteomes" id="UP000023152">
    <property type="component" value="Unassembled WGS sequence"/>
</dbReference>
<dbReference type="SUPFAM" id="SSF53383">
    <property type="entry name" value="PLP-dependent transferases"/>
    <property type="match status" value="1"/>
</dbReference>
<dbReference type="Pfam" id="PF01053">
    <property type="entry name" value="Cys_Met_Meta_PP"/>
    <property type="match status" value="1"/>
</dbReference>
<evidence type="ECO:0000256" key="3">
    <source>
        <dbReference type="ARBA" id="ARBA00009077"/>
    </source>
</evidence>
<dbReference type="EMBL" id="ASPP01000216">
    <property type="protein sequence ID" value="ETO36845.1"/>
    <property type="molecule type" value="Genomic_DNA"/>
</dbReference>
<dbReference type="GO" id="GO:0030170">
    <property type="term" value="F:pyridoxal phosphate binding"/>
    <property type="evidence" value="ECO:0007669"/>
    <property type="project" value="InterPro"/>
</dbReference>
<evidence type="ECO:0000256" key="9">
    <source>
        <dbReference type="RuleBase" id="RU362118"/>
    </source>
</evidence>
<dbReference type="OMA" id="YKQDGVG"/>
<dbReference type="PANTHER" id="PTHR11808">
    <property type="entry name" value="TRANS-SULFURATION ENZYME FAMILY MEMBER"/>
    <property type="match status" value="1"/>
</dbReference>
<evidence type="ECO:0000256" key="6">
    <source>
        <dbReference type="ARBA" id="ARBA00023192"/>
    </source>
</evidence>
<dbReference type="EC" id="4.4.1.1" evidence="4"/>
<dbReference type="Gene3D" id="3.90.1150.10">
    <property type="entry name" value="Aspartate Aminotransferase, domain 1"/>
    <property type="match status" value="1"/>
</dbReference>
<dbReference type="InterPro" id="IPR015424">
    <property type="entry name" value="PyrdxlP-dep_Trfase"/>
</dbReference>
<dbReference type="FunFam" id="3.90.1150.10:FF:000008">
    <property type="entry name" value="Cystathionine gamma-synthase"/>
    <property type="match status" value="1"/>
</dbReference>
<name>X6PEB5_RETFI</name>
<protein>
    <recommendedName>
        <fullName evidence="4">cystathionine gamma-lyase</fullName>
        <ecNumber evidence="4">4.4.1.1</ecNumber>
    </recommendedName>
    <alternativeName>
        <fullName evidence="7">Gamma-cystathionase</fullName>
    </alternativeName>
</protein>
<evidence type="ECO:0000256" key="4">
    <source>
        <dbReference type="ARBA" id="ARBA00012085"/>
    </source>
</evidence>
<dbReference type="OrthoDB" id="3512640at2759"/>
<keyword evidence="6" id="KW-0028">Amino-acid biosynthesis</keyword>
<evidence type="ECO:0000313" key="10">
    <source>
        <dbReference type="EMBL" id="ETO36845.1"/>
    </source>
</evidence>
<dbReference type="CDD" id="cd00614">
    <property type="entry name" value="CGS_like"/>
    <property type="match status" value="1"/>
</dbReference>
<keyword evidence="6" id="KW-0198">Cysteine biosynthesis</keyword>
<dbReference type="PANTHER" id="PTHR11808:SF15">
    <property type="entry name" value="CYSTATHIONINE GAMMA-LYASE"/>
    <property type="match status" value="1"/>
</dbReference>
<dbReference type="Gene3D" id="3.40.640.10">
    <property type="entry name" value="Type I PLP-dependent aspartate aminotransferase-like (Major domain)"/>
    <property type="match status" value="1"/>
</dbReference>
<dbReference type="GO" id="GO:0019343">
    <property type="term" value="P:cysteine biosynthetic process via cystathionine"/>
    <property type="evidence" value="ECO:0007669"/>
    <property type="project" value="TreeGrafter"/>
</dbReference>
<evidence type="ECO:0000256" key="7">
    <source>
        <dbReference type="ARBA" id="ARBA00029853"/>
    </source>
</evidence>
<dbReference type="FunFam" id="3.40.640.10:FF:000009">
    <property type="entry name" value="Cystathionine gamma-synthase homolog"/>
    <property type="match status" value="1"/>
</dbReference>